<dbReference type="PANTHER" id="PTHR36932">
    <property type="entry name" value="CAPSULAR POLYSACCHARIDE BIOSYNTHESIS PROTEIN"/>
    <property type="match status" value="1"/>
</dbReference>
<dbReference type="RefSeq" id="WP_085812378.1">
    <property type="nucleotide sequence ID" value="NZ_BDQG01000001.1"/>
</dbReference>
<evidence type="ECO:0000313" key="2">
    <source>
        <dbReference type="Proteomes" id="UP000194153"/>
    </source>
</evidence>
<dbReference type="Gene3D" id="3.40.50.12780">
    <property type="entry name" value="N-terminal domain of ligase-like"/>
    <property type="match status" value="1"/>
</dbReference>
<sequence length="441" mass="49639">MRNEIAKNLLFYPVHYLRGEYVAPLVCEVEEINAAPLERILSHQKEALSRVIERALSLDLSLYRGLRRDQKQIDPGEALQLLKEMPLVSKEAMRAAVKEDCRKKGRGLDYRSTSGSTGMPFQFYKDRLATGYMDSVQYAANAWYGIGMGDPQARFWGMPLGAKGALVARLKDLLRNRIRFSAFDLSLEAKDAFYARLRGFAPSYFYGYPSLIAEFCRYAGEKGLDLSELPLKAVVGTGEYVYPRERELISAATGAPFVSEYGCTEVGLVGFECRHGSMHLMASNIVLEVIKDGESVVDEEGDIYVTELHASHFPFIRYGLGDRGKIVSRPCSCGRSLPVFEVISGRKDDYVITPEGGKVYDAIFAYVLKKGVDQFKAVQTALDRVEIALVANAEFSEELQNSYLQELTNRISPRMAITISRVDRIERNKSGKLRYFERKIN</sequence>
<keyword evidence="2" id="KW-1185">Reference proteome</keyword>
<accession>A0ABQ0MFV0</accession>
<proteinExistence type="predicted"/>
<protein>
    <submittedName>
        <fullName evidence="1">Capsular polysaccharide biosynthesis protein CapK</fullName>
    </submittedName>
</protein>
<name>A0ABQ0MFV0_9BACT</name>
<dbReference type="EMBL" id="BDQG01000001">
    <property type="protein sequence ID" value="GAW65978.1"/>
    <property type="molecule type" value="Genomic_DNA"/>
</dbReference>
<dbReference type="Proteomes" id="UP000194153">
    <property type="component" value="Unassembled WGS sequence"/>
</dbReference>
<dbReference type="InterPro" id="IPR042099">
    <property type="entry name" value="ANL_N_sf"/>
</dbReference>
<gene>
    <name evidence="1" type="ORF">GPEL0_01f1123</name>
</gene>
<dbReference type="InterPro" id="IPR053158">
    <property type="entry name" value="CapK_Type1_Caps_Biosynth"/>
</dbReference>
<reference evidence="1 2" key="1">
    <citation type="submission" date="2017-04" db="EMBL/GenBank/DDBJ databases">
        <authorList>
            <consortium name="Geobacter pelophilus Genome Sequencing"/>
            <person name="Aoyagi T."/>
            <person name="Koike H."/>
            <person name="Hori T."/>
        </authorList>
    </citation>
    <scope>NUCLEOTIDE SEQUENCE [LARGE SCALE GENOMIC DNA]</scope>
    <source>
        <strain evidence="1 2">Drf2</strain>
    </source>
</reference>
<reference evidence="2" key="2">
    <citation type="submission" date="2017-05" db="EMBL/GenBank/DDBJ databases">
        <title>Draft genome sequence of Geobacter pelophilus, a iron(III)-reducing bacteria.</title>
        <authorList>
            <person name="Aoyagi T."/>
            <person name="Koike H."/>
            <person name="Morita T."/>
            <person name="Sato Y."/>
            <person name="Habe H."/>
            <person name="Hori T."/>
        </authorList>
    </citation>
    <scope>NUCLEOTIDE SEQUENCE [LARGE SCALE GENOMIC DNA]</scope>
    <source>
        <strain evidence="2">Drf2</strain>
    </source>
</reference>
<dbReference type="SUPFAM" id="SSF56801">
    <property type="entry name" value="Acetyl-CoA synthetase-like"/>
    <property type="match status" value="1"/>
</dbReference>
<comment type="caution">
    <text evidence="1">The sequence shown here is derived from an EMBL/GenBank/DDBJ whole genome shotgun (WGS) entry which is preliminary data.</text>
</comment>
<dbReference type="PANTHER" id="PTHR36932:SF1">
    <property type="entry name" value="CAPSULAR POLYSACCHARIDE BIOSYNTHESIS PROTEIN"/>
    <property type="match status" value="1"/>
</dbReference>
<organism evidence="1 2">
    <name type="scientific">Geoanaerobacter pelophilus</name>
    <dbReference type="NCBI Taxonomy" id="60036"/>
    <lineage>
        <taxon>Bacteria</taxon>
        <taxon>Pseudomonadati</taxon>
        <taxon>Thermodesulfobacteriota</taxon>
        <taxon>Desulfuromonadia</taxon>
        <taxon>Geobacterales</taxon>
        <taxon>Geobacteraceae</taxon>
        <taxon>Geoanaerobacter</taxon>
    </lineage>
</organism>
<evidence type="ECO:0000313" key="1">
    <source>
        <dbReference type="EMBL" id="GAW65978.1"/>
    </source>
</evidence>